<feature type="transmembrane region" description="Helical" evidence="6">
    <location>
        <begin position="20"/>
        <end position="42"/>
    </location>
</feature>
<dbReference type="GO" id="GO:0005886">
    <property type="term" value="C:plasma membrane"/>
    <property type="evidence" value="ECO:0007669"/>
    <property type="project" value="UniProtKB-SubCell"/>
</dbReference>
<dbReference type="Gene3D" id="1.10.3720.10">
    <property type="entry name" value="MetI-like"/>
    <property type="match status" value="1"/>
</dbReference>
<gene>
    <name evidence="8" type="ORF">HPT30_01565</name>
</gene>
<feature type="domain" description="ABC transmembrane type-1" evidence="7">
    <location>
        <begin position="16"/>
        <end position="195"/>
    </location>
</feature>
<dbReference type="InterPro" id="IPR051204">
    <property type="entry name" value="ABC_transp_perm/SBD"/>
</dbReference>
<keyword evidence="9" id="KW-1185">Reference proteome</keyword>
<evidence type="ECO:0000256" key="1">
    <source>
        <dbReference type="ARBA" id="ARBA00004141"/>
    </source>
</evidence>
<feature type="transmembrane region" description="Helical" evidence="6">
    <location>
        <begin position="54"/>
        <end position="75"/>
    </location>
</feature>
<dbReference type="PANTHER" id="PTHR30177">
    <property type="entry name" value="GLYCINE BETAINE/L-PROLINE TRANSPORT SYSTEM PERMEASE PROTEIN PROW"/>
    <property type="match status" value="1"/>
</dbReference>
<evidence type="ECO:0000313" key="9">
    <source>
        <dbReference type="Proteomes" id="UP000564806"/>
    </source>
</evidence>
<keyword evidence="3 6" id="KW-0812">Transmembrane</keyword>
<feature type="transmembrane region" description="Helical" evidence="6">
    <location>
        <begin position="130"/>
        <end position="157"/>
    </location>
</feature>
<keyword evidence="4 6" id="KW-1133">Transmembrane helix</keyword>
<reference evidence="8" key="1">
    <citation type="submission" date="2020-06" db="EMBL/GenBank/DDBJ databases">
        <title>Paenibacillus sp. nov., isolated from soil.</title>
        <authorList>
            <person name="Seo Y.L."/>
        </authorList>
    </citation>
    <scope>NUCLEOTIDE SEQUENCE [LARGE SCALE GENOMIC DNA]</scope>
    <source>
        <strain evidence="8">JW14</strain>
    </source>
</reference>
<sequence length="212" mass="23294">MLDYFSRHYDDLLISLWEHIVLTFVSLLIAMLIALPLGYWLARRRKIAVPVLSVLSIIYAIPSLGMFALLIPFVGLGAKPAIIALVVYSQLILVRNVISGFQGIEPSIIEVAKGMGYSAWRQFVRIELPLALPVILGGVRIASVSVIGITTIAAWINAGGLGGVLFEGLYQNSIPKMVWGTLLVSLLALSTNMVLLRLEKITLRRSRGEQRV</sequence>
<evidence type="ECO:0000256" key="4">
    <source>
        <dbReference type="ARBA" id="ARBA00022989"/>
    </source>
</evidence>
<dbReference type="EMBL" id="JABWCS010000176">
    <property type="protein sequence ID" value="NUU59071.1"/>
    <property type="molecule type" value="Genomic_DNA"/>
</dbReference>
<name>A0A850ELR2_9BACL</name>
<evidence type="ECO:0000256" key="5">
    <source>
        <dbReference type="ARBA" id="ARBA00023136"/>
    </source>
</evidence>
<comment type="caution">
    <text evidence="8">The sequence shown here is derived from an EMBL/GenBank/DDBJ whole genome shotgun (WGS) entry which is preliminary data.</text>
</comment>
<dbReference type="SUPFAM" id="SSF161098">
    <property type="entry name" value="MetI-like"/>
    <property type="match status" value="1"/>
</dbReference>
<evidence type="ECO:0000256" key="6">
    <source>
        <dbReference type="RuleBase" id="RU363032"/>
    </source>
</evidence>
<keyword evidence="2 6" id="KW-0813">Transport</keyword>
<keyword evidence="5 6" id="KW-0472">Membrane</keyword>
<dbReference type="GO" id="GO:0055085">
    <property type="term" value="P:transmembrane transport"/>
    <property type="evidence" value="ECO:0007669"/>
    <property type="project" value="InterPro"/>
</dbReference>
<feature type="transmembrane region" description="Helical" evidence="6">
    <location>
        <begin position="81"/>
        <end position="98"/>
    </location>
</feature>
<dbReference type="Proteomes" id="UP000564806">
    <property type="component" value="Unassembled WGS sequence"/>
</dbReference>
<evidence type="ECO:0000256" key="2">
    <source>
        <dbReference type="ARBA" id="ARBA00022448"/>
    </source>
</evidence>
<dbReference type="InterPro" id="IPR000515">
    <property type="entry name" value="MetI-like"/>
</dbReference>
<accession>A0A850ELR2</accession>
<protein>
    <submittedName>
        <fullName evidence="8">ABC transporter permease</fullName>
    </submittedName>
</protein>
<evidence type="ECO:0000313" key="8">
    <source>
        <dbReference type="EMBL" id="NUU59071.1"/>
    </source>
</evidence>
<dbReference type="PANTHER" id="PTHR30177:SF4">
    <property type="entry name" value="OSMOPROTECTANT IMPORT PERMEASE PROTEIN OSMW"/>
    <property type="match status" value="1"/>
</dbReference>
<organism evidence="8 9">
    <name type="scientific">Paenibacillus agri</name>
    <dbReference type="NCBI Taxonomy" id="2744309"/>
    <lineage>
        <taxon>Bacteria</taxon>
        <taxon>Bacillati</taxon>
        <taxon>Bacillota</taxon>
        <taxon>Bacilli</taxon>
        <taxon>Bacillales</taxon>
        <taxon>Paenibacillaceae</taxon>
        <taxon>Paenibacillus</taxon>
    </lineage>
</organism>
<dbReference type="InterPro" id="IPR035906">
    <property type="entry name" value="MetI-like_sf"/>
</dbReference>
<dbReference type="CDD" id="cd06261">
    <property type="entry name" value="TM_PBP2"/>
    <property type="match status" value="1"/>
</dbReference>
<proteinExistence type="inferred from homology"/>
<dbReference type="Pfam" id="PF00528">
    <property type="entry name" value="BPD_transp_1"/>
    <property type="match status" value="1"/>
</dbReference>
<evidence type="ECO:0000256" key="3">
    <source>
        <dbReference type="ARBA" id="ARBA00022692"/>
    </source>
</evidence>
<evidence type="ECO:0000259" key="7">
    <source>
        <dbReference type="PROSITE" id="PS50928"/>
    </source>
</evidence>
<dbReference type="RefSeq" id="WP_175369781.1">
    <property type="nucleotide sequence ID" value="NZ_JABWCS010000176.1"/>
</dbReference>
<comment type="similarity">
    <text evidence="6">Belongs to the binding-protein-dependent transport system permease family.</text>
</comment>
<feature type="transmembrane region" description="Helical" evidence="6">
    <location>
        <begin position="177"/>
        <end position="198"/>
    </location>
</feature>
<dbReference type="PROSITE" id="PS50928">
    <property type="entry name" value="ABC_TM1"/>
    <property type="match status" value="1"/>
</dbReference>
<dbReference type="GO" id="GO:0031460">
    <property type="term" value="P:glycine betaine transport"/>
    <property type="evidence" value="ECO:0007669"/>
    <property type="project" value="TreeGrafter"/>
</dbReference>
<dbReference type="AlphaFoldDB" id="A0A850ELR2"/>
<comment type="subcellular location">
    <subcellularLocation>
        <location evidence="6">Cell membrane</location>
        <topology evidence="6">Multi-pass membrane protein</topology>
    </subcellularLocation>
    <subcellularLocation>
        <location evidence="1">Membrane</location>
        <topology evidence="1">Multi-pass membrane protein</topology>
    </subcellularLocation>
</comment>